<reference evidence="3" key="2">
    <citation type="journal article" date="2017" name="Nat. Plants">
        <title>The Aegilops tauschii genome reveals multiple impacts of transposons.</title>
        <authorList>
            <person name="Zhao G."/>
            <person name="Zou C."/>
            <person name="Li K."/>
            <person name="Wang K."/>
            <person name="Li T."/>
            <person name="Gao L."/>
            <person name="Zhang X."/>
            <person name="Wang H."/>
            <person name="Yang Z."/>
            <person name="Liu X."/>
            <person name="Jiang W."/>
            <person name="Mao L."/>
            <person name="Kong X."/>
            <person name="Jiao Y."/>
            <person name="Jia J."/>
        </authorList>
    </citation>
    <scope>NUCLEOTIDE SEQUENCE [LARGE SCALE GENOMIC DNA]</scope>
    <source>
        <strain evidence="3">cv. AL8/78</strain>
    </source>
</reference>
<feature type="region of interest" description="Disordered" evidence="1">
    <location>
        <begin position="147"/>
        <end position="219"/>
    </location>
</feature>
<evidence type="ECO:0000256" key="1">
    <source>
        <dbReference type="SAM" id="MobiDB-lite"/>
    </source>
</evidence>
<reference evidence="3" key="1">
    <citation type="journal article" date="2014" name="Science">
        <title>Ancient hybridizations among the ancestral genomes of bread wheat.</title>
        <authorList>
            <consortium name="International Wheat Genome Sequencing Consortium,"/>
            <person name="Marcussen T."/>
            <person name="Sandve S.R."/>
            <person name="Heier L."/>
            <person name="Spannagl M."/>
            <person name="Pfeifer M."/>
            <person name="Jakobsen K.S."/>
            <person name="Wulff B.B."/>
            <person name="Steuernagel B."/>
            <person name="Mayer K.F."/>
            <person name="Olsen O.A."/>
        </authorList>
    </citation>
    <scope>NUCLEOTIDE SEQUENCE [LARGE SCALE GENOMIC DNA]</scope>
    <source>
        <strain evidence="3">cv. AL8/78</strain>
    </source>
</reference>
<dbReference type="Gramene" id="AET7Gv20990100.5">
    <property type="protein sequence ID" value="AET7Gv20990100.5"/>
    <property type="gene ID" value="AET7Gv20990100"/>
</dbReference>
<evidence type="ECO:0000313" key="3">
    <source>
        <dbReference type="Proteomes" id="UP000015105"/>
    </source>
</evidence>
<feature type="compositionally biased region" description="Basic residues" evidence="1">
    <location>
        <begin position="148"/>
        <end position="164"/>
    </location>
</feature>
<accession>A0A453SLX7</accession>
<sequence>MWTSHTHEFCYSSQWTSDSPARTGMATTSSMGWPDVTPVTGSKVRTNVAVEWTRRKGIDGGEAPPAWIPRQLLFTVAAAAIPLPAAPPPLRTGTPLRQLLFIVAAAAIPLPAAVPPRHGSSIVAPPSRSPILPRLLRRAASAPFLLRRAFHRRRPDPPPIRHRLGPPPATTRDLRSPSPEASVRLCSGPTPATARGLHPPPLGASARHRQGPPPAFARACRPPPPGPYCVWFAGRWGRR</sequence>
<reference evidence="2" key="5">
    <citation type="journal article" date="2021" name="G3 (Bethesda)">
        <title>Aegilops tauschii genome assembly Aet v5.0 features greater sequence contiguity and improved annotation.</title>
        <authorList>
            <person name="Wang L."/>
            <person name="Zhu T."/>
            <person name="Rodriguez J.C."/>
            <person name="Deal K.R."/>
            <person name="Dubcovsky J."/>
            <person name="McGuire P.E."/>
            <person name="Lux T."/>
            <person name="Spannagl M."/>
            <person name="Mayer K.F.X."/>
            <person name="Baldrich P."/>
            <person name="Meyers B.C."/>
            <person name="Huo N."/>
            <person name="Gu Y.Q."/>
            <person name="Zhou H."/>
            <person name="Devos K.M."/>
            <person name="Bennetzen J.L."/>
            <person name="Unver T."/>
            <person name="Budak H."/>
            <person name="Gulick P.J."/>
            <person name="Galiba G."/>
            <person name="Kalapos B."/>
            <person name="Nelson D.R."/>
            <person name="Li P."/>
            <person name="You F.M."/>
            <person name="Luo M.C."/>
            <person name="Dvorak J."/>
        </authorList>
    </citation>
    <scope>NUCLEOTIDE SEQUENCE [LARGE SCALE GENOMIC DNA]</scope>
    <source>
        <strain evidence="2">cv. AL8/78</strain>
    </source>
</reference>
<name>A0A453SLX7_AEGTS</name>
<dbReference type="EnsemblPlants" id="AET7Gv20990100.5">
    <property type="protein sequence ID" value="AET7Gv20990100.5"/>
    <property type="gene ID" value="AET7Gv20990100"/>
</dbReference>
<reference evidence="2" key="4">
    <citation type="submission" date="2019-03" db="UniProtKB">
        <authorList>
            <consortium name="EnsemblPlants"/>
        </authorList>
    </citation>
    <scope>IDENTIFICATION</scope>
</reference>
<organism evidence="2 3">
    <name type="scientific">Aegilops tauschii subsp. strangulata</name>
    <name type="common">Goatgrass</name>
    <dbReference type="NCBI Taxonomy" id="200361"/>
    <lineage>
        <taxon>Eukaryota</taxon>
        <taxon>Viridiplantae</taxon>
        <taxon>Streptophyta</taxon>
        <taxon>Embryophyta</taxon>
        <taxon>Tracheophyta</taxon>
        <taxon>Spermatophyta</taxon>
        <taxon>Magnoliopsida</taxon>
        <taxon>Liliopsida</taxon>
        <taxon>Poales</taxon>
        <taxon>Poaceae</taxon>
        <taxon>BOP clade</taxon>
        <taxon>Pooideae</taxon>
        <taxon>Triticodae</taxon>
        <taxon>Triticeae</taxon>
        <taxon>Triticinae</taxon>
        <taxon>Aegilops</taxon>
    </lineage>
</organism>
<proteinExistence type="predicted"/>
<dbReference type="Proteomes" id="UP000015105">
    <property type="component" value="Chromosome 7D"/>
</dbReference>
<evidence type="ECO:0000313" key="2">
    <source>
        <dbReference type="EnsemblPlants" id="AET7Gv20990100.5"/>
    </source>
</evidence>
<keyword evidence="3" id="KW-1185">Reference proteome</keyword>
<dbReference type="AlphaFoldDB" id="A0A453SLX7"/>
<protein>
    <submittedName>
        <fullName evidence="2">Uncharacterized protein</fullName>
    </submittedName>
</protein>
<reference evidence="2" key="3">
    <citation type="journal article" date="2017" name="Nature">
        <title>Genome sequence of the progenitor of the wheat D genome Aegilops tauschii.</title>
        <authorList>
            <person name="Luo M.C."/>
            <person name="Gu Y.Q."/>
            <person name="Puiu D."/>
            <person name="Wang H."/>
            <person name="Twardziok S.O."/>
            <person name="Deal K.R."/>
            <person name="Huo N."/>
            <person name="Zhu T."/>
            <person name="Wang L."/>
            <person name="Wang Y."/>
            <person name="McGuire P.E."/>
            <person name="Liu S."/>
            <person name="Long H."/>
            <person name="Ramasamy R.K."/>
            <person name="Rodriguez J.C."/>
            <person name="Van S.L."/>
            <person name="Yuan L."/>
            <person name="Wang Z."/>
            <person name="Xia Z."/>
            <person name="Xiao L."/>
            <person name="Anderson O.D."/>
            <person name="Ouyang S."/>
            <person name="Liang Y."/>
            <person name="Zimin A.V."/>
            <person name="Pertea G."/>
            <person name="Qi P."/>
            <person name="Bennetzen J.L."/>
            <person name="Dai X."/>
            <person name="Dawson M.W."/>
            <person name="Muller H.G."/>
            <person name="Kugler K."/>
            <person name="Rivarola-Duarte L."/>
            <person name="Spannagl M."/>
            <person name="Mayer K.F.X."/>
            <person name="Lu F.H."/>
            <person name="Bevan M.W."/>
            <person name="Leroy P."/>
            <person name="Li P."/>
            <person name="You F.M."/>
            <person name="Sun Q."/>
            <person name="Liu Z."/>
            <person name="Lyons E."/>
            <person name="Wicker T."/>
            <person name="Salzberg S.L."/>
            <person name="Devos K.M."/>
            <person name="Dvorak J."/>
        </authorList>
    </citation>
    <scope>NUCLEOTIDE SEQUENCE [LARGE SCALE GENOMIC DNA]</scope>
    <source>
        <strain evidence="2">cv. AL8/78</strain>
    </source>
</reference>